<proteinExistence type="predicted"/>
<protein>
    <submittedName>
        <fullName evidence="3">Uncharacterized protein</fullName>
    </submittedName>
</protein>
<evidence type="ECO:0000313" key="3">
    <source>
        <dbReference type="EMBL" id="PQM49155.1"/>
    </source>
</evidence>
<feature type="compositionally biased region" description="Polar residues" evidence="1">
    <location>
        <begin position="150"/>
        <end position="159"/>
    </location>
</feature>
<dbReference type="EMBL" id="PPEA01000093">
    <property type="protein sequence ID" value="PQM49155.1"/>
    <property type="molecule type" value="Genomic_DNA"/>
</dbReference>
<evidence type="ECO:0000313" key="4">
    <source>
        <dbReference type="Proteomes" id="UP000238296"/>
    </source>
</evidence>
<dbReference type="Proteomes" id="UP000238296">
    <property type="component" value="Unassembled WGS sequence"/>
</dbReference>
<keyword evidence="2" id="KW-1133">Transmembrane helix</keyword>
<feature type="compositionally biased region" description="Acidic residues" evidence="1">
    <location>
        <begin position="71"/>
        <end position="88"/>
    </location>
</feature>
<feature type="region of interest" description="Disordered" evidence="1">
    <location>
        <begin position="1"/>
        <end position="102"/>
    </location>
</feature>
<feature type="compositionally biased region" description="Basic and acidic residues" evidence="1">
    <location>
        <begin position="1"/>
        <end position="10"/>
    </location>
</feature>
<reference evidence="3 4" key="1">
    <citation type="journal article" date="2017" name="Int. J. Syst. Evol. Microbiol.">
        <title>Mycobacterium talmoniae sp. nov., a slowly growing mycobacterium isolated from human respiratory samples.</title>
        <authorList>
            <person name="Davidson R.M."/>
            <person name="DeGroote M.A."/>
            <person name="Marola J.L."/>
            <person name="Buss S."/>
            <person name="Jones V."/>
            <person name="McNeil M.R."/>
            <person name="Freifeld A.G."/>
            <person name="Elaine Epperson L."/>
            <person name="Hasan N.A."/>
            <person name="Jackson M."/>
            <person name="Iwen P.C."/>
            <person name="Salfinger M."/>
            <person name="Strong M."/>
        </authorList>
    </citation>
    <scope>NUCLEOTIDE SEQUENCE [LARGE SCALE GENOMIC DNA]</scope>
    <source>
        <strain evidence="3 4">ATCC BAA-2683</strain>
    </source>
</reference>
<feature type="region of interest" description="Disordered" evidence="1">
    <location>
        <begin position="133"/>
        <end position="187"/>
    </location>
</feature>
<evidence type="ECO:0000256" key="2">
    <source>
        <dbReference type="SAM" id="Phobius"/>
    </source>
</evidence>
<evidence type="ECO:0000256" key="1">
    <source>
        <dbReference type="SAM" id="MobiDB-lite"/>
    </source>
</evidence>
<feature type="transmembrane region" description="Helical" evidence="2">
    <location>
        <begin position="107"/>
        <end position="128"/>
    </location>
</feature>
<feature type="region of interest" description="Disordered" evidence="1">
    <location>
        <begin position="284"/>
        <end position="335"/>
    </location>
</feature>
<accession>A0A2S8BR57</accession>
<keyword evidence="2" id="KW-0812">Transmembrane</keyword>
<keyword evidence="2" id="KW-0472">Membrane</keyword>
<comment type="caution">
    <text evidence="3">The sequence shown here is derived from an EMBL/GenBank/DDBJ whole genome shotgun (WGS) entry which is preliminary data.</text>
</comment>
<feature type="compositionally biased region" description="Low complexity" evidence="1">
    <location>
        <begin position="295"/>
        <end position="304"/>
    </location>
</feature>
<name>A0A2S8BR57_9MYCO</name>
<organism evidence="3 4">
    <name type="scientific">Mycobacterium talmoniae</name>
    <dbReference type="NCBI Taxonomy" id="1858794"/>
    <lineage>
        <taxon>Bacteria</taxon>
        <taxon>Bacillati</taxon>
        <taxon>Actinomycetota</taxon>
        <taxon>Actinomycetes</taxon>
        <taxon>Mycobacteriales</taxon>
        <taxon>Mycobacteriaceae</taxon>
        <taxon>Mycobacterium</taxon>
    </lineage>
</organism>
<sequence length="353" mass="36448">MTRRSGDDKPAAVGGVDEDRPAVKTGLPNPLGAGEIKLTLPGQAAPAQQPSPPDSHADADGETDGAKAAQDYEDAGVEPQTDDDDDDAGYAGFANSAGRRGTPDRKVVQVLVAAVAVVVLVATVVWWFSRPPERGQAPSGHQVALPSGATAPQQASQPSIEDGPLPITLDSKCPDQTDPKLAASTDPRSAWVCPTQGVPFGQKLVATLPKPYVLTGIRFWPGFQGKGPDGGDEWFRHGLIDEAQLVCNDPDRTPVTLSPQGQRHVFAQPLNHIVASAVELTILASSAPPPPPATTPTTAPPGAEATDDSADEAAGPDVSVLFPAPGSNDDQANNPNAASVAVWGFELIGHAIP</sequence>
<dbReference type="AlphaFoldDB" id="A0A2S8BR57"/>
<gene>
    <name evidence="3" type="ORF">C1Y40_00617</name>
</gene>